<protein>
    <recommendedName>
        <fullName evidence="10">Cobalt transport protein CbiN</fullName>
    </recommendedName>
    <alternativeName>
        <fullName evidence="10">Energy-coupling factor transporter probable substrate-capture protein CbiN</fullName>
        <shortName evidence="10">ECF transporter S component CbiN</shortName>
    </alternativeName>
</protein>
<evidence type="ECO:0000256" key="9">
    <source>
        <dbReference type="ARBA" id="ARBA00023285"/>
    </source>
</evidence>
<feature type="compositionally biased region" description="Pro residues" evidence="11">
    <location>
        <begin position="101"/>
        <end position="113"/>
    </location>
</feature>
<comment type="caution">
    <text evidence="10">Lacks conserved residue(s) required for the propagation of feature annotation.</text>
</comment>
<organism evidence="12 13">
    <name type="scientific">Tessaracoccus antarcticus</name>
    <dbReference type="NCBI Taxonomy" id="2479848"/>
    <lineage>
        <taxon>Bacteria</taxon>
        <taxon>Bacillati</taxon>
        <taxon>Actinomycetota</taxon>
        <taxon>Actinomycetes</taxon>
        <taxon>Propionibacteriales</taxon>
        <taxon>Propionibacteriaceae</taxon>
        <taxon>Tessaracoccus</taxon>
    </lineage>
</organism>
<dbReference type="GO" id="GO:0015087">
    <property type="term" value="F:cobalt ion transmembrane transporter activity"/>
    <property type="evidence" value="ECO:0007669"/>
    <property type="project" value="UniProtKB-UniRule"/>
</dbReference>
<comment type="subcellular location">
    <subcellularLocation>
        <location evidence="10">Cell membrane</location>
        <topology evidence="10">Multi-pass membrane protein</topology>
    </subcellularLocation>
</comment>
<dbReference type="AlphaFoldDB" id="A0A3M0GDN1"/>
<keyword evidence="4 10" id="KW-0169">Cobalamin biosynthesis</keyword>
<dbReference type="HAMAP" id="MF_00330">
    <property type="entry name" value="CbiN"/>
    <property type="match status" value="1"/>
</dbReference>
<evidence type="ECO:0000256" key="7">
    <source>
        <dbReference type="ARBA" id="ARBA00023065"/>
    </source>
</evidence>
<feature type="transmembrane region" description="Helical" evidence="10">
    <location>
        <begin position="68"/>
        <end position="88"/>
    </location>
</feature>
<comment type="pathway">
    <text evidence="10">Cofactor biosynthesis; adenosylcobalamin biosynthesis.</text>
</comment>
<gene>
    <name evidence="10" type="primary">cbiN</name>
    <name evidence="12" type="ORF">EAX62_03105</name>
</gene>
<evidence type="ECO:0000256" key="1">
    <source>
        <dbReference type="ARBA" id="ARBA00022426"/>
    </source>
</evidence>
<dbReference type="GO" id="GO:0009236">
    <property type="term" value="P:cobalamin biosynthetic process"/>
    <property type="evidence" value="ECO:0007669"/>
    <property type="project" value="UniProtKB-UniRule"/>
</dbReference>
<evidence type="ECO:0000256" key="3">
    <source>
        <dbReference type="ARBA" id="ARBA00022475"/>
    </source>
</evidence>
<dbReference type="PANTHER" id="PTHR38662:SF1">
    <property type="entry name" value="COBALT TRANSPORT PROTEIN CBIN"/>
    <property type="match status" value="1"/>
</dbReference>
<reference evidence="12 13" key="1">
    <citation type="submission" date="2018-10" db="EMBL/GenBank/DDBJ databases">
        <title>Tessaracoccus antarcticuss sp. nov., isolated from sediment.</title>
        <authorList>
            <person name="Zhou L.Y."/>
            <person name="Du Z.J."/>
        </authorList>
    </citation>
    <scope>NUCLEOTIDE SEQUENCE [LARGE SCALE GENOMIC DNA]</scope>
    <source>
        <strain evidence="12 13">JDX10</strain>
    </source>
</reference>
<keyword evidence="2 10" id="KW-0813">Transport</keyword>
<dbReference type="InterPro" id="IPR003705">
    <property type="entry name" value="CbiN"/>
</dbReference>
<dbReference type="PANTHER" id="PTHR38662">
    <property type="entry name" value="COBALT TRANSPORT PROTEIN CBIN"/>
    <property type="match status" value="1"/>
</dbReference>
<keyword evidence="8 10" id="KW-0472">Membrane</keyword>
<name>A0A3M0GDN1_9ACTN</name>
<dbReference type="NCBIfam" id="NF002780">
    <property type="entry name" value="PRK02898.1"/>
    <property type="match status" value="1"/>
</dbReference>
<comment type="similarity">
    <text evidence="10">Belongs to the CbiN family.</text>
</comment>
<evidence type="ECO:0000313" key="13">
    <source>
        <dbReference type="Proteomes" id="UP000275256"/>
    </source>
</evidence>
<evidence type="ECO:0000256" key="8">
    <source>
        <dbReference type="ARBA" id="ARBA00023136"/>
    </source>
</evidence>
<keyword evidence="7 10" id="KW-0406">Ion transport</keyword>
<feature type="region of interest" description="Disordered" evidence="11">
    <location>
        <begin position="92"/>
        <end position="113"/>
    </location>
</feature>
<proteinExistence type="inferred from homology"/>
<keyword evidence="5 10" id="KW-0812">Transmembrane</keyword>
<dbReference type="Pfam" id="PF02553">
    <property type="entry name" value="CbiN"/>
    <property type="match status" value="1"/>
</dbReference>
<dbReference type="UniPathway" id="UPA00148"/>
<keyword evidence="6 10" id="KW-1133">Transmembrane helix</keyword>
<keyword evidence="13" id="KW-1185">Reference proteome</keyword>
<evidence type="ECO:0000256" key="5">
    <source>
        <dbReference type="ARBA" id="ARBA00022692"/>
    </source>
</evidence>
<sequence length="113" mass="11659">MTWGVASILLAVLVAIFAVSFFLAPDASEGDESFAGTDSTVTAILEERGIEPWFTPIFEPGSGEIESGLFALQAALGAGLLGFALGNLHGRSASRREQAEPTPPASPGPMPAE</sequence>
<evidence type="ECO:0000256" key="11">
    <source>
        <dbReference type="SAM" id="MobiDB-lite"/>
    </source>
</evidence>
<evidence type="ECO:0000256" key="10">
    <source>
        <dbReference type="HAMAP-Rule" id="MF_00330"/>
    </source>
</evidence>
<evidence type="ECO:0000256" key="6">
    <source>
        <dbReference type="ARBA" id="ARBA00022989"/>
    </source>
</evidence>
<dbReference type="GO" id="GO:0005886">
    <property type="term" value="C:plasma membrane"/>
    <property type="evidence" value="ECO:0007669"/>
    <property type="project" value="UniProtKB-SubCell"/>
</dbReference>
<evidence type="ECO:0000256" key="4">
    <source>
        <dbReference type="ARBA" id="ARBA00022573"/>
    </source>
</evidence>
<keyword evidence="1 10" id="KW-0171">Cobalt transport</keyword>
<dbReference type="Proteomes" id="UP000275256">
    <property type="component" value="Unassembled WGS sequence"/>
</dbReference>
<accession>A0A3M0GDN1</accession>
<comment type="subunit">
    <text evidence="10">Forms an energy-coupling factor (ECF) transporter complex composed of an ATP-binding protein (A component, CbiO), a transmembrane protein (T component, CbiQ) and 2 possible substrate-capture proteins (S components, CbiM and CbiN) of unknown stoichimetry.</text>
</comment>
<evidence type="ECO:0000313" key="12">
    <source>
        <dbReference type="EMBL" id="RMB62428.1"/>
    </source>
</evidence>
<dbReference type="OrthoDB" id="1551318at2"/>
<comment type="caution">
    <text evidence="12">The sequence shown here is derived from an EMBL/GenBank/DDBJ whole genome shotgun (WGS) entry which is preliminary data.</text>
</comment>
<comment type="function">
    <text evidence="10">Part of the energy-coupling factor (ECF) transporter complex CbiMNOQ involved in cobalt import.</text>
</comment>
<keyword evidence="3 10" id="KW-1003">Cell membrane</keyword>
<dbReference type="EMBL" id="REFW01000001">
    <property type="protein sequence ID" value="RMB62428.1"/>
    <property type="molecule type" value="Genomic_DNA"/>
</dbReference>
<keyword evidence="9 10" id="KW-0170">Cobalt</keyword>
<evidence type="ECO:0000256" key="2">
    <source>
        <dbReference type="ARBA" id="ARBA00022448"/>
    </source>
</evidence>